<keyword evidence="4" id="KW-0812">Transmembrane</keyword>
<evidence type="ECO:0000256" key="4">
    <source>
        <dbReference type="SAM" id="Phobius"/>
    </source>
</evidence>
<reference evidence="5" key="1">
    <citation type="submission" date="2020-05" db="EMBL/GenBank/DDBJ databases">
        <title>Mycena genomes resolve the evolution of fungal bioluminescence.</title>
        <authorList>
            <person name="Tsai I.J."/>
        </authorList>
    </citation>
    <scope>NUCLEOTIDE SEQUENCE</scope>
    <source>
        <strain evidence="5">CCC161011</strain>
    </source>
</reference>
<name>A0A8H6YJD5_9AGAR</name>
<dbReference type="OrthoDB" id="3065850at2759"/>
<dbReference type="Pfam" id="PF13450">
    <property type="entry name" value="NAD_binding_8"/>
    <property type="match status" value="1"/>
</dbReference>
<organism evidence="5 6">
    <name type="scientific">Mycena venus</name>
    <dbReference type="NCBI Taxonomy" id="2733690"/>
    <lineage>
        <taxon>Eukaryota</taxon>
        <taxon>Fungi</taxon>
        <taxon>Dikarya</taxon>
        <taxon>Basidiomycota</taxon>
        <taxon>Agaricomycotina</taxon>
        <taxon>Agaricomycetes</taxon>
        <taxon>Agaricomycetidae</taxon>
        <taxon>Agaricales</taxon>
        <taxon>Marasmiineae</taxon>
        <taxon>Mycenaceae</taxon>
        <taxon>Mycena</taxon>
    </lineage>
</organism>
<dbReference type="InterPro" id="IPR036188">
    <property type="entry name" value="FAD/NAD-bd_sf"/>
</dbReference>
<protein>
    <submittedName>
        <fullName evidence="5">FAD/NAD-P-binding domain-containing protein</fullName>
    </submittedName>
</protein>
<gene>
    <name evidence="5" type="ORF">MVEN_00704200</name>
</gene>
<dbReference type="PRINTS" id="PR00420">
    <property type="entry name" value="RNGMNOXGNASE"/>
</dbReference>
<comment type="similarity">
    <text evidence="1">Belongs to the paxM FAD-dependent monooxygenase family.</text>
</comment>
<evidence type="ECO:0000256" key="2">
    <source>
        <dbReference type="ARBA" id="ARBA00023002"/>
    </source>
</evidence>
<dbReference type="SUPFAM" id="SSF51905">
    <property type="entry name" value="FAD/NAD(P)-binding domain"/>
    <property type="match status" value="1"/>
</dbReference>
<dbReference type="Proteomes" id="UP000620124">
    <property type="component" value="Unassembled WGS sequence"/>
</dbReference>
<proteinExistence type="inferred from homology"/>
<evidence type="ECO:0000313" key="6">
    <source>
        <dbReference type="Proteomes" id="UP000620124"/>
    </source>
</evidence>
<comment type="caution">
    <text evidence="5">The sequence shown here is derived from an EMBL/GenBank/DDBJ whole genome shotgun (WGS) entry which is preliminary data.</text>
</comment>
<evidence type="ECO:0000256" key="1">
    <source>
        <dbReference type="ARBA" id="ARBA00007992"/>
    </source>
</evidence>
<keyword evidence="4" id="KW-1133">Transmembrane helix</keyword>
<evidence type="ECO:0000313" key="5">
    <source>
        <dbReference type="EMBL" id="KAF7359791.1"/>
    </source>
</evidence>
<accession>A0A8H6YJD5</accession>
<feature type="transmembrane region" description="Helical" evidence="4">
    <location>
        <begin position="23"/>
        <end position="43"/>
    </location>
</feature>
<dbReference type="GO" id="GO:0004497">
    <property type="term" value="F:monooxygenase activity"/>
    <property type="evidence" value="ECO:0007669"/>
    <property type="project" value="UniProtKB-KW"/>
</dbReference>
<keyword evidence="3" id="KW-0503">Monooxygenase</keyword>
<dbReference type="EMBL" id="JACAZI010000005">
    <property type="protein sequence ID" value="KAF7359791.1"/>
    <property type="molecule type" value="Genomic_DNA"/>
</dbReference>
<keyword evidence="4" id="KW-0472">Membrane</keyword>
<dbReference type="AlphaFoldDB" id="A0A8H6YJD5"/>
<dbReference type="PANTHER" id="PTHR13789">
    <property type="entry name" value="MONOOXYGENASE"/>
    <property type="match status" value="1"/>
</dbReference>
<dbReference type="Gene3D" id="3.50.50.60">
    <property type="entry name" value="FAD/NAD(P)-binding domain"/>
    <property type="match status" value="1"/>
</dbReference>
<dbReference type="PANTHER" id="PTHR13789:SF147">
    <property type="entry name" value="PUTATIVE (AFU_ORTHOLOGUE AFUA_2G01950)-RELATED"/>
    <property type="match status" value="1"/>
</dbReference>
<keyword evidence="2" id="KW-0560">Oxidoreductase</keyword>
<keyword evidence="6" id="KW-1185">Reference proteome</keyword>
<evidence type="ECO:0000256" key="3">
    <source>
        <dbReference type="ARBA" id="ARBA00023033"/>
    </source>
</evidence>
<sequence length="217" mass="23965">MPPARDSHLVNEHAGDGGERQLLRFHIIIVGCGIGGISAAYCLGRAGHRVIVLEHASEIKDVGSGIQIRLRSCAKTYPPYVRTRWIGPNLSCLLIRWGFGEQLEKVATRPEAITFLRCKFGRREDRWTRWGSKMEEEHGALYDHVHRADLLQLLHTLAALHMALHLSSKVVSVAVDPGPAARTQVRVGLANGDVVSGNLVISTEGIKSVVRRRFSVV</sequence>
<dbReference type="InterPro" id="IPR050493">
    <property type="entry name" value="FAD-dep_Monooxygenase_BioMet"/>
</dbReference>